<dbReference type="SUPFAM" id="SSF52964">
    <property type="entry name" value="TolB, N-terminal domain"/>
    <property type="match status" value="1"/>
</dbReference>
<dbReference type="CDD" id="cd00383">
    <property type="entry name" value="trans_reg_C"/>
    <property type="match status" value="1"/>
</dbReference>
<name>A0ABN8K176_9HYPH</name>
<dbReference type="InterPro" id="IPR036388">
    <property type="entry name" value="WH-like_DNA-bd_sf"/>
</dbReference>
<protein>
    <submittedName>
        <fullName evidence="4">Adenylate cyclase</fullName>
    </submittedName>
</protein>
<keyword evidence="5" id="KW-1185">Reference proteome</keyword>
<dbReference type="InterPro" id="IPR016032">
    <property type="entry name" value="Sig_transdc_resp-reg_C-effctor"/>
</dbReference>
<dbReference type="InterPro" id="IPR011990">
    <property type="entry name" value="TPR-like_helical_dom_sf"/>
</dbReference>
<evidence type="ECO:0000256" key="2">
    <source>
        <dbReference type="PROSITE-ProRule" id="PRU01091"/>
    </source>
</evidence>
<dbReference type="PROSITE" id="PS51755">
    <property type="entry name" value="OMPR_PHOB"/>
    <property type="match status" value="1"/>
</dbReference>
<evidence type="ECO:0000313" key="4">
    <source>
        <dbReference type="EMBL" id="CAH2404035.1"/>
    </source>
</evidence>
<dbReference type="Gene3D" id="3.40.50.10070">
    <property type="entry name" value="TolB, N-terminal domain"/>
    <property type="match status" value="1"/>
</dbReference>
<dbReference type="Pfam" id="PF00486">
    <property type="entry name" value="Trans_reg_C"/>
    <property type="match status" value="1"/>
</dbReference>
<comment type="caution">
    <text evidence="4">The sequence shown here is derived from an EMBL/GenBank/DDBJ whole genome shotgun (WGS) entry which is preliminary data.</text>
</comment>
<dbReference type="SUPFAM" id="SSF46894">
    <property type="entry name" value="C-terminal effector domain of the bipartite response regulators"/>
    <property type="match status" value="1"/>
</dbReference>
<evidence type="ECO:0000256" key="1">
    <source>
        <dbReference type="ARBA" id="ARBA00023125"/>
    </source>
</evidence>
<dbReference type="PANTHER" id="PTHR12558">
    <property type="entry name" value="CELL DIVISION CYCLE 16,23,27"/>
    <property type="match status" value="1"/>
</dbReference>
<dbReference type="EMBL" id="CAKXZS010000028">
    <property type="protein sequence ID" value="CAH2404035.1"/>
    <property type="molecule type" value="Genomic_DNA"/>
</dbReference>
<reference evidence="4" key="1">
    <citation type="submission" date="2022-03" db="EMBL/GenBank/DDBJ databases">
        <authorList>
            <person name="Brunel B."/>
        </authorList>
    </citation>
    <scope>NUCLEOTIDE SEQUENCE</scope>
    <source>
        <strain evidence="4">STM4922sample</strain>
    </source>
</reference>
<sequence>MAIATSDQIFRFGGFTLDLARGTLRGPDEPLFLRPKAYTLLTHLARNMGRIVPKSELMEVAWPGIFVTEDSLTQSIREIRKAIGEDMVRTVSKRGYMLAAEAEQSPEIGAQPIVAVLRFRNESGDPADEAIVDGFAEDIINGLARFGTVTVLARNSSFSFASFARTEWPQIRSRIGADFLVEGSVRRQGEQVVAAVNLVDTASASQLWGDRYQSRGTGLFAIEREIVEQIVSRLVTRVTNAGLEQASRKPITSLAAYELALRGFALLRDPAQTDQRGAEALFEAAIAKDPTYGLAYTYLALARALDGEFGRASDAVLENARDLADKGLSLSPDQATGHRVQSLVRLYMREHEAAEHHMRIALQLNPYDADSIEQMGMLLTMRGRPLDALTWLARAIRVDPLHPHWYQFDRALALYMVGEYRPAAEALELATRPAPWIRTRLAACYAQLGDMEQARRQITLIDEGDPFSPVDYALRGVPFENQADADHLAEGVMLALGRQAAPGTGQSTTTTI</sequence>
<dbReference type="InterPro" id="IPR001867">
    <property type="entry name" value="OmpR/PhoB-type_DNA-bd"/>
</dbReference>
<gene>
    <name evidence="4" type="ORF">MES4922_340016</name>
</gene>
<dbReference type="Proteomes" id="UP001152604">
    <property type="component" value="Unassembled WGS sequence"/>
</dbReference>
<organism evidence="4 5">
    <name type="scientific">Mesorhizobium ventifaucium</name>
    <dbReference type="NCBI Taxonomy" id="666020"/>
    <lineage>
        <taxon>Bacteria</taxon>
        <taxon>Pseudomonadati</taxon>
        <taxon>Pseudomonadota</taxon>
        <taxon>Alphaproteobacteria</taxon>
        <taxon>Hyphomicrobiales</taxon>
        <taxon>Phyllobacteriaceae</taxon>
        <taxon>Mesorhizobium</taxon>
    </lineage>
</organism>
<evidence type="ECO:0000259" key="3">
    <source>
        <dbReference type="PROSITE" id="PS51755"/>
    </source>
</evidence>
<keyword evidence="1 2" id="KW-0238">DNA-binding</keyword>
<feature type="domain" description="OmpR/PhoB-type" evidence="3">
    <location>
        <begin position="7"/>
        <end position="100"/>
    </location>
</feature>
<dbReference type="PANTHER" id="PTHR12558:SF33">
    <property type="entry name" value="BLL7664 PROTEIN"/>
    <property type="match status" value="1"/>
</dbReference>
<evidence type="ECO:0000313" key="5">
    <source>
        <dbReference type="Proteomes" id="UP001152604"/>
    </source>
</evidence>
<accession>A0ABN8K176</accession>
<dbReference type="Gene3D" id="1.25.40.10">
    <property type="entry name" value="Tetratricopeptide repeat domain"/>
    <property type="match status" value="1"/>
</dbReference>
<proteinExistence type="predicted"/>
<dbReference type="Gene3D" id="1.10.10.10">
    <property type="entry name" value="Winged helix-like DNA-binding domain superfamily/Winged helix DNA-binding domain"/>
    <property type="match status" value="1"/>
</dbReference>
<feature type="DNA-binding region" description="OmpR/PhoB-type" evidence="2">
    <location>
        <begin position="7"/>
        <end position="100"/>
    </location>
</feature>
<dbReference type="SMART" id="SM00862">
    <property type="entry name" value="Trans_reg_C"/>
    <property type="match status" value="1"/>
</dbReference>
<dbReference type="SUPFAM" id="SSF48452">
    <property type="entry name" value="TPR-like"/>
    <property type="match status" value="1"/>
</dbReference>